<dbReference type="AlphaFoldDB" id="A0A6A5FUW6"/>
<keyword evidence="2" id="KW-0472">Membrane</keyword>
<keyword evidence="2" id="KW-1133">Transmembrane helix</keyword>
<evidence type="ECO:0000313" key="3">
    <source>
        <dbReference type="EMBL" id="KAF1746333.1"/>
    </source>
</evidence>
<dbReference type="GeneID" id="9823309"/>
<gene>
    <name evidence="3" type="ORF">GCK72_022786</name>
</gene>
<evidence type="ECO:0000256" key="1">
    <source>
        <dbReference type="SAM" id="MobiDB-lite"/>
    </source>
</evidence>
<evidence type="ECO:0000313" key="4">
    <source>
        <dbReference type="Proteomes" id="UP000483820"/>
    </source>
</evidence>
<dbReference type="RefSeq" id="XP_003090469.2">
    <property type="nucleotide sequence ID" value="XM_003090421.2"/>
</dbReference>
<keyword evidence="2" id="KW-0812">Transmembrane</keyword>
<dbReference type="CTD" id="9823309"/>
<comment type="caution">
    <text evidence="3">The sequence shown here is derived from an EMBL/GenBank/DDBJ whole genome shotgun (WGS) entry which is preliminary data.</text>
</comment>
<accession>A0A6A5FUW6</accession>
<name>A0A6A5FUW6_CAERE</name>
<organism evidence="3 4">
    <name type="scientific">Caenorhabditis remanei</name>
    <name type="common">Caenorhabditis vulgaris</name>
    <dbReference type="NCBI Taxonomy" id="31234"/>
    <lineage>
        <taxon>Eukaryota</taxon>
        <taxon>Metazoa</taxon>
        <taxon>Ecdysozoa</taxon>
        <taxon>Nematoda</taxon>
        <taxon>Chromadorea</taxon>
        <taxon>Rhabditida</taxon>
        <taxon>Rhabditina</taxon>
        <taxon>Rhabditomorpha</taxon>
        <taxon>Rhabditoidea</taxon>
        <taxon>Rhabditidae</taxon>
        <taxon>Peloderinae</taxon>
        <taxon>Caenorhabditis</taxon>
    </lineage>
</organism>
<feature type="region of interest" description="Disordered" evidence="1">
    <location>
        <begin position="92"/>
        <end position="126"/>
    </location>
</feature>
<dbReference type="Proteomes" id="UP000483820">
    <property type="component" value="Chromosome X"/>
</dbReference>
<protein>
    <submittedName>
        <fullName evidence="3">Uncharacterized protein</fullName>
    </submittedName>
</protein>
<dbReference type="KEGG" id="crq:GCK72_022786"/>
<proteinExistence type="predicted"/>
<sequence length="143" mass="16112">MPFLTDCLAIFFILIVAGCYISAFLIVIYEATMNNLAYSNIGDDTPAPTAQISQEEYEMELRHRDQMARALGSDSMRKMNYIVRQDSVAPEAVAQEAPKAPEAGPIQEAPKVTKAQKTPEVHNPGNSFWRRQWELLKFIVCCK</sequence>
<feature type="transmembrane region" description="Helical" evidence="2">
    <location>
        <begin position="7"/>
        <end position="29"/>
    </location>
</feature>
<evidence type="ECO:0000256" key="2">
    <source>
        <dbReference type="SAM" id="Phobius"/>
    </source>
</evidence>
<dbReference type="EMBL" id="WUAV01000006">
    <property type="protein sequence ID" value="KAF1746333.1"/>
    <property type="molecule type" value="Genomic_DNA"/>
</dbReference>
<reference evidence="3 4" key="1">
    <citation type="submission" date="2019-12" db="EMBL/GenBank/DDBJ databases">
        <title>Chromosome-level assembly of the Caenorhabditis remanei genome.</title>
        <authorList>
            <person name="Teterina A.A."/>
            <person name="Willis J.H."/>
            <person name="Phillips P.C."/>
        </authorList>
    </citation>
    <scope>NUCLEOTIDE SEQUENCE [LARGE SCALE GENOMIC DNA]</scope>
    <source>
        <strain evidence="3 4">PX506</strain>
        <tissue evidence="3">Whole organism</tissue>
    </source>
</reference>